<dbReference type="InterPro" id="IPR036890">
    <property type="entry name" value="HATPase_C_sf"/>
</dbReference>
<dbReference type="PANTHER" id="PTHR24421">
    <property type="entry name" value="NITRATE/NITRITE SENSOR PROTEIN NARX-RELATED"/>
    <property type="match status" value="1"/>
</dbReference>
<dbReference type="RefSeq" id="WP_246268413.1">
    <property type="nucleotide sequence ID" value="NZ_BAAAHL010000027.1"/>
</dbReference>
<dbReference type="GO" id="GO:0016020">
    <property type="term" value="C:membrane"/>
    <property type="evidence" value="ECO:0007669"/>
    <property type="project" value="InterPro"/>
</dbReference>
<evidence type="ECO:0000256" key="1">
    <source>
        <dbReference type="ARBA" id="ARBA00000085"/>
    </source>
</evidence>
<dbReference type="GO" id="GO:0005524">
    <property type="term" value="F:ATP binding"/>
    <property type="evidence" value="ECO:0007669"/>
    <property type="project" value="UniProtKB-KW"/>
</dbReference>
<dbReference type="Pfam" id="PF07730">
    <property type="entry name" value="HisKA_3"/>
    <property type="match status" value="1"/>
</dbReference>
<organism evidence="12 13">
    <name type="scientific">Acrocarpospora macrocephala</name>
    <dbReference type="NCBI Taxonomy" id="150177"/>
    <lineage>
        <taxon>Bacteria</taxon>
        <taxon>Bacillati</taxon>
        <taxon>Actinomycetota</taxon>
        <taxon>Actinomycetes</taxon>
        <taxon>Streptosporangiales</taxon>
        <taxon>Streptosporangiaceae</taxon>
        <taxon>Acrocarpospora</taxon>
    </lineage>
</organism>
<keyword evidence="3" id="KW-0597">Phosphoprotein</keyword>
<dbReference type="SUPFAM" id="SSF55874">
    <property type="entry name" value="ATPase domain of HSP90 chaperone/DNA topoisomerase II/histidine kinase"/>
    <property type="match status" value="1"/>
</dbReference>
<keyword evidence="8" id="KW-0902">Two-component regulatory system</keyword>
<dbReference type="EMBL" id="BLAE01000018">
    <property type="protein sequence ID" value="GES09989.1"/>
    <property type="molecule type" value="Genomic_DNA"/>
</dbReference>
<proteinExistence type="predicted"/>
<protein>
    <recommendedName>
        <fullName evidence="2">histidine kinase</fullName>
        <ecNumber evidence="2">2.7.13.3</ecNumber>
    </recommendedName>
</protein>
<evidence type="ECO:0000256" key="6">
    <source>
        <dbReference type="ARBA" id="ARBA00022777"/>
    </source>
</evidence>
<keyword evidence="9" id="KW-0472">Membrane</keyword>
<dbReference type="InterPro" id="IPR011712">
    <property type="entry name" value="Sig_transdc_His_kin_sub3_dim/P"/>
</dbReference>
<dbReference type="InterPro" id="IPR025828">
    <property type="entry name" value="Put_sensor_dom"/>
</dbReference>
<dbReference type="PANTHER" id="PTHR24421:SF10">
    <property type="entry name" value="NITRATE_NITRITE SENSOR PROTEIN NARQ"/>
    <property type="match status" value="1"/>
</dbReference>
<accession>A0A5M3WP95</accession>
<dbReference type="Gene3D" id="3.30.565.10">
    <property type="entry name" value="Histidine kinase-like ATPase, C-terminal domain"/>
    <property type="match status" value="1"/>
</dbReference>
<evidence type="ECO:0000259" key="10">
    <source>
        <dbReference type="Pfam" id="PF07730"/>
    </source>
</evidence>
<evidence type="ECO:0000256" key="9">
    <source>
        <dbReference type="SAM" id="Phobius"/>
    </source>
</evidence>
<evidence type="ECO:0000256" key="2">
    <source>
        <dbReference type="ARBA" id="ARBA00012438"/>
    </source>
</evidence>
<comment type="caution">
    <text evidence="12">The sequence shown here is derived from an EMBL/GenBank/DDBJ whole genome shotgun (WGS) entry which is preliminary data.</text>
</comment>
<dbReference type="Proteomes" id="UP000331127">
    <property type="component" value="Unassembled WGS sequence"/>
</dbReference>
<keyword evidence="6 12" id="KW-0418">Kinase</keyword>
<reference evidence="12 13" key="1">
    <citation type="submission" date="2019-10" db="EMBL/GenBank/DDBJ databases">
        <title>Whole genome shotgun sequence of Acrocarpospora macrocephala NBRC 16266.</title>
        <authorList>
            <person name="Ichikawa N."/>
            <person name="Kimura A."/>
            <person name="Kitahashi Y."/>
            <person name="Komaki H."/>
            <person name="Oguchi A."/>
        </authorList>
    </citation>
    <scope>NUCLEOTIDE SEQUENCE [LARGE SCALE GENOMIC DNA]</scope>
    <source>
        <strain evidence="12 13">NBRC 16266</strain>
    </source>
</reference>
<comment type="catalytic activity">
    <reaction evidence="1">
        <text>ATP + protein L-histidine = ADP + protein N-phospho-L-histidine.</text>
        <dbReference type="EC" id="2.7.13.3"/>
    </reaction>
</comment>
<dbReference type="InterPro" id="IPR050482">
    <property type="entry name" value="Sensor_HK_TwoCompSys"/>
</dbReference>
<keyword evidence="4" id="KW-0808">Transferase</keyword>
<dbReference type="AlphaFoldDB" id="A0A5M3WP95"/>
<dbReference type="Gene3D" id="1.20.5.1930">
    <property type="match status" value="1"/>
</dbReference>
<keyword evidence="5" id="KW-0547">Nucleotide-binding</keyword>
<evidence type="ECO:0000259" key="11">
    <source>
        <dbReference type="Pfam" id="PF13796"/>
    </source>
</evidence>
<keyword evidence="13" id="KW-1185">Reference proteome</keyword>
<evidence type="ECO:0000256" key="3">
    <source>
        <dbReference type="ARBA" id="ARBA00022553"/>
    </source>
</evidence>
<dbReference type="GO" id="GO:0046983">
    <property type="term" value="F:protein dimerization activity"/>
    <property type="evidence" value="ECO:0007669"/>
    <property type="project" value="InterPro"/>
</dbReference>
<dbReference type="CDD" id="cd16917">
    <property type="entry name" value="HATPase_UhpB-NarQ-NarX-like"/>
    <property type="match status" value="1"/>
</dbReference>
<dbReference type="Pfam" id="PF13796">
    <property type="entry name" value="Sensor"/>
    <property type="match status" value="1"/>
</dbReference>
<sequence>MMTADQRGSAAAFEALLGESGAEHSSEGPAAADVAERGPLRDRVPFGRWGPLGVAVDPATWRAVPYLLGSIVLGGCYFVGLVFAIPVSVAFIVVWVGVPMLVLTMFLWRWAAMLERRLVRWSFGVKLEDPYRARPERGFWNHVGWLFGDPATWKDLGYLLLLFPVGMVEFVASMVFWCVSLWLIVGPIPIVLGNEWLSIGEFEVDTVAEAVPVTILGFALVFAGLYAIRGLAWLHGALARLLLGADETKVLAARADRLRASRARGVDAAETERRRIERDLHDGAQQRLLAVALDLGRAQAKMDADPEAVRELLASAHAGTKAAIAELRDLARGIYPAILTDRGLDAALSSLAGRAPVRVDVSVEITERPPPAVESIAYFIVAESLTNMAKHAAATEARVHVSRQDLRVVVEVADNGVGGAVAVPGGGLAGLADRAATIDGIVTVDSPPGGPTLVRAELPCTW</sequence>
<evidence type="ECO:0000256" key="8">
    <source>
        <dbReference type="ARBA" id="ARBA00023012"/>
    </source>
</evidence>
<feature type="transmembrane region" description="Helical" evidence="9">
    <location>
        <begin position="158"/>
        <end position="190"/>
    </location>
</feature>
<dbReference type="EC" id="2.7.13.3" evidence="2"/>
<evidence type="ECO:0000256" key="5">
    <source>
        <dbReference type="ARBA" id="ARBA00022741"/>
    </source>
</evidence>
<dbReference type="GO" id="GO:0000155">
    <property type="term" value="F:phosphorelay sensor kinase activity"/>
    <property type="evidence" value="ECO:0007669"/>
    <property type="project" value="InterPro"/>
</dbReference>
<feature type="transmembrane region" description="Helical" evidence="9">
    <location>
        <begin position="210"/>
        <end position="228"/>
    </location>
</feature>
<keyword evidence="7" id="KW-0067">ATP-binding</keyword>
<evidence type="ECO:0000256" key="4">
    <source>
        <dbReference type="ARBA" id="ARBA00022679"/>
    </source>
</evidence>
<evidence type="ECO:0000313" key="13">
    <source>
        <dbReference type="Proteomes" id="UP000331127"/>
    </source>
</evidence>
<feature type="domain" description="Signal transduction histidine kinase subgroup 3 dimerisation and phosphoacceptor" evidence="10">
    <location>
        <begin position="272"/>
        <end position="337"/>
    </location>
</feature>
<feature type="domain" description="Putative sensor" evidence="11">
    <location>
        <begin position="66"/>
        <end position="243"/>
    </location>
</feature>
<evidence type="ECO:0000256" key="7">
    <source>
        <dbReference type="ARBA" id="ARBA00022840"/>
    </source>
</evidence>
<keyword evidence="9" id="KW-1133">Transmembrane helix</keyword>
<feature type="transmembrane region" description="Helical" evidence="9">
    <location>
        <begin position="66"/>
        <end position="85"/>
    </location>
</feature>
<feature type="transmembrane region" description="Helical" evidence="9">
    <location>
        <begin position="91"/>
        <end position="111"/>
    </location>
</feature>
<gene>
    <name evidence="12" type="ORF">Amac_035850</name>
</gene>
<name>A0A5M3WP95_9ACTN</name>
<keyword evidence="9" id="KW-0812">Transmembrane</keyword>
<evidence type="ECO:0000313" key="12">
    <source>
        <dbReference type="EMBL" id="GES09989.1"/>
    </source>
</evidence>